<keyword evidence="3" id="KW-1185">Reference proteome</keyword>
<evidence type="ECO:0000313" key="3">
    <source>
        <dbReference type="Proteomes" id="UP000323011"/>
    </source>
</evidence>
<name>A0A5A8CSP2_CAFRO</name>
<dbReference type="PANTHER" id="PTHR45725">
    <property type="entry name" value="FORMIN HOMOLOGY 2 FAMILY MEMBER"/>
    <property type="match status" value="1"/>
</dbReference>
<evidence type="ECO:0000313" key="2">
    <source>
        <dbReference type="EMBL" id="KAA0155699.1"/>
    </source>
</evidence>
<comment type="caution">
    <text evidence="2">The sequence shown here is derived from an EMBL/GenBank/DDBJ whole genome shotgun (WGS) entry which is preliminary data.</text>
</comment>
<feature type="compositionally biased region" description="Basic and acidic residues" evidence="1">
    <location>
        <begin position="189"/>
        <end position="198"/>
    </location>
</feature>
<dbReference type="InterPro" id="IPR051425">
    <property type="entry name" value="Formin_Homology"/>
</dbReference>
<organism evidence="2 3">
    <name type="scientific">Cafeteria roenbergensis</name>
    <name type="common">Marine flagellate</name>
    <dbReference type="NCBI Taxonomy" id="33653"/>
    <lineage>
        <taxon>Eukaryota</taxon>
        <taxon>Sar</taxon>
        <taxon>Stramenopiles</taxon>
        <taxon>Bigyra</taxon>
        <taxon>Opalozoa</taxon>
        <taxon>Bicosoecida</taxon>
        <taxon>Cafeteriaceae</taxon>
        <taxon>Cafeteria</taxon>
    </lineage>
</organism>
<gene>
    <name evidence="2" type="ORF">FNF29_01614</name>
</gene>
<dbReference type="Proteomes" id="UP000323011">
    <property type="component" value="Unassembled WGS sequence"/>
</dbReference>
<accession>A0A5A8CSP2</accession>
<protein>
    <submittedName>
        <fullName evidence="2">Uncharacterized protein</fullName>
    </submittedName>
</protein>
<feature type="compositionally biased region" description="Polar residues" evidence="1">
    <location>
        <begin position="652"/>
        <end position="661"/>
    </location>
</feature>
<reference evidence="2 3" key="1">
    <citation type="submission" date="2019-07" db="EMBL/GenBank/DDBJ databases">
        <title>Genomes of Cafeteria roenbergensis.</title>
        <authorList>
            <person name="Fischer M.G."/>
            <person name="Hackl T."/>
            <person name="Roman M."/>
        </authorList>
    </citation>
    <scope>NUCLEOTIDE SEQUENCE [LARGE SCALE GENOMIC DNA]</scope>
    <source>
        <strain evidence="2 3">BVI</strain>
    </source>
</reference>
<feature type="region of interest" description="Disordered" evidence="1">
    <location>
        <begin position="628"/>
        <end position="724"/>
    </location>
</feature>
<sequence>MPSLWRVVLARASDPVIDLVDSSDAENAAAGPGAEGETLATAAASPYSSSCVTAAMSALAALVPVSVAYGRGLSLWPHAPVADVALAVMGKLLALDSVDASQHQAAARLLLACSNGDDSFARAALSANGVSWLLACTVHDIFFETLSGASAAASCLLVLADLCLRAPSNVAIALAGLASDAQLPAQPDRASDAADKADVLSPPTEPPPAPPAGMLVDAPSATLHPPSFAPPAHPASPSSAPAPVLDPARFTFLNLVGSVLQLLPVLASKPGSGRTGTPDHVLSPVTPGAGALTRSRWRGRLAWAAKTALRSLSHFAQASREVPATVASDCIELVDVVCEVAAPLAEAGNSERMSAGVPYLAAVQAARVLWALCRASSEDQDGGAEASTPDPFDAAAASAVKPAAAAASRPQSAILQRFRECGARRWVLCLFRSTLARWRGRVEAEDKLRFDVASAVLALTCLVEGCGQEASAALAEGAASLLGWAARLGRDIAAKVDLCVSRMGEVVGADEQAKLDAVREVLEQPTPPAAVKLDVWRRGGDLGEPMGGMAGARSQSASRQHRAGHFGGFGEAGSSSTAWAEHDTDPEPLDLSQGAHHMGWSPPLDGVAGIGGSASFRSASVQWSLGDDASRCLPEPEGDRTPVGEASDPQHAASSSVSGQHQPAAGQRNRFVLPKRKDPPSPAPAESGSPPADQGTALVPPAASDDPSLTEARSEGGEQSWCGPSRACCALPWW</sequence>
<feature type="region of interest" description="Disordered" evidence="1">
    <location>
        <begin position="185"/>
        <end position="240"/>
    </location>
</feature>
<proteinExistence type="predicted"/>
<evidence type="ECO:0000256" key="1">
    <source>
        <dbReference type="SAM" id="MobiDB-lite"/>
    </source>
</evidence>
<dbReference type="AlphaFoldDB" id="A0A5A8CSP2"/>
<feature type="region of interest" description="Disordered" evidence="1">
    <location>
        <begin position="547"/>
        <end position="604"/>
    </location>
</feature>
<dbReference type="EMBL" id="VLTN01000006">
    <property type="protein sequence ID" value="KAA0155699.1"/>
    <property type="molecule type" value="Genomic_DNA"/>
</dbReference>